<dbReference type="EMBL" id="ADLO01000008">
    <property type="protein sequence ID" value="KGF57317.1"/>
    <property type="molecule type" value="Genomic_DNA"/>
</dbReference>
<dbReference type="GO" id="GO:0106141">
    <property type="term" value="F:flavin prenyltransferase activity"/>
    <property type="evidence" value="ECO:0007669"/>
    <property type="project" value="UniProtKB-EC"/>
</dbReference>
<comment type="similarity">
    <text evidence="5">Belongs to the UbiX/PAD1 family.</text>
</comment>
<evidence type="ECO:0000313" key="7">
    <source>
        <dbReference type="EMBL" id="KGF57317.1"/>
    </source>
</evidence>
<evidence type="ECO:0000259" key="6">
    <source>
        <dbReference type="Pfam" id="PF02441"/>
    </source>
</evidence>
<keyword evidence="3 5" id="KW-0288">FMN</keyword>
<evidence type="ECO:0000256" key="4">
    <source>
        <dbReference type="ARBA" id="ARBA00022679"/>
    </source>
</evidence>
<dbReference type="eggNOG" id="COG0163">
    <property type="taxonomic scope" value="Bacteria"/>
</dbReference>
<evidence type="ECO:0000256" key="3">
    <source>
        <dbReference type="ARBA" id="ARBA00022643"/>
    </source>
</evidence>
<comment type="catalytic activity">
    <reaction evidence="5">
        <text>dimethylallyl phosphate + FMNH2 = prenylated FMNH2 + phosphate</text>
        <dbReference type="Rhea" id="RHEA:37743"/>
        <dbReference type="ChEBI" id="CHEBI:43474"/>
        <dbReference type="ChEBI" id="CHEBI:57618"/>
        <dbReference type="ChEBI" id="CHEBI:87467"/>
        <dbReference type="ChEBI" id="CHEBI:88052"/>
        <dbReference type="EC" id="2.5.1.129"/>
    </reaction>
</comment>
<feature type="binding site" evidence="5">
    <location>
        <position position="39"/>
    </location>
    <ligand>
        <name>FMN</name>
        <dbReference type="ChEBI" id="CHEBI:58210"/>
    </ligand>
</feature>
<dbReference type="InterPro" id="IPR003382">
    <property type="entry name" value="Flavoprotein"/>
</dbReference>
<gene>
    <name evidence="5" type="primary">ubiX</name>
    <name evidence="7" type="ORF">HMPREF9460_00251</name>
</gene>
<comment type="caution">
    <text evidence="7">The sequence shown here is derived from an EMBL/GenBank/DDBJ whole genome shotgun (WGS) entry which is preliminary data.</text>
</comment>
<keyword evidence="8" id="KW-1185">Reference proteome</keyword>
<comment type="caution">
    <text evidence="5">Lacks conserved residue(s) required for the propagation of feature annotation.</text>
</comment>
<evidence type="ECO:0000313" key="8">
    <source>
        <dbReference type="Proteomes" id="UP000029585"/>
    </source>
</evidence>
<proteinExistence type="inferred from homology"/>
<dbReference type="NCBIfam" id="TIGR00421">
    <property type="entry name" value="ubiX_pad"/>
    <property type="match status" value="1"/>
</dbReference>
<dbReference type="NCBIfam" id="NF004685">
    <property type="entry name" value="PRK06029.1"/>
    <property type="match status" value="1"/>
</dbReference>
<dbReference type="InterPro" id="IPR036551">
    <property type="entry name" value="Flavin_trans-like"/>
</dbReference>
<reference evidence="7 8" key="1">
    <citation type="submission" date="2011-08" db="EMBL/GenBank/DDBJ databases">
        <title>The Genome Sequence of Clostridium orbiscindens 1_3_50AFAA.</title>
        <authorList>
            <consortium name="The Broad Institute Genome Sequencing Platform"/>
            <person name="Earl A."/>
            <person name="Ward D."/>
            <person name="Feldgarden M."/>
            <person name="Gevers D."/>
            <person name="Daigneault M."/>
            <person name="Strauss J."/>
            <person name="Allen-Vercoe E."/>
            <person name="Young S.K."/>
            <person name="Zeng Q."/>
            <person name="Gargeya S."/>
            <person name="Fitzgerald M."/>
            <person name="Haas B."/>
            <person name="Abouelleil A."/>
            <person name="Alvarado L."/>
            <person name="Arachchi H.M."/>
            <person name="Berlin A."/>
            <person name="Brown A."/>
            <person name="Chapman S.B."/>
            <person name="Chen Z."/>
            <person name="Dunbar C."/>
            <person name="Freedman E."/>
            <person name="Gearin G."/>
            <person name="Gellesch M."/>
            <person name="Goldberg J."/>
            <person name="Griggs A."/>
            <person name="Gujja S."/>
            <person name="Heiman D."/>
            <person name="Howarth C."/>
            <person name="Larson L."/>
            <person name="Lui A."/>
            <person name="MacDonald P.J.P."/>
            <person name="Montmayeur A."/>
            <person name="Murphy C."/>
            <person name="Neiman D."/>
            <person name="Pearson M."/>
            <person name="Priest M."/>
            <person name="Roberts A."/>
            <person name="Saif S."/>
            <person name="Shea T."/>
            <person name="Shenoy N."/>
            <person name="Sisk P."/>
            <person name="Stolte C."/>
            <person name="Sykes S."/>
            <person name="Wortman J."/>
            <person name="Nusbaum C."/>
            <person name="Birren B."/>
        </authorList>
    </citation>
    <scope>NUCLEOTIDE SEQUENCE [LARGE SCALE GENOMIC DNA]</scope>
    <source>
        <strain evidence="7 8">1_3_50AFAA</strain>
    </source>
</reference>
<dbReference type="HOGENOM" id="CLU_074522_0_1_9"/>
<accession>A0A096CRC9</accession>
<feature type="binding site" evidence="5">
    <location>
        <begin position="90"/>
        <end position="93"/>
    </location>
    <ligand>
        <name>FMN</name>
        <dbReference type="ChEBI" id="CHEBI:58210"/>
    </ligand>
</feature>
<feature type="binding site" evidence="5">
    <location>
        <position position="125"/>
    </location>
    <ligand>
        <name>FMN</name>
        <dbReference type="ChEBI" id="CHEBI:58210"/>
    </ligand>
</feature>
<dbReference type="InterPro" id="IPR004507">
    <property type="entry name" value="UbiX-like"/>
</dbReference>
<dbReference type="HAMAP" id="MF_01984">
    <property type="entry name" value="ubiX_pad"/>
    <property type="match status" value="1"/>
</dbReference>
<dbReference type="PATRIC" id="fig|742738.3.peg.264"/>
<dbReference type="SUPFAM" id="SSF52507">
    <property type="entry name" value="Homo-oligomeric flavin-containing Cys decarboxylases, HFCD"/>
    <property type="match status" value="1"/>
</dbReference>
<feature type="domain" description="Flavoprotein" evidence="6">
    <location>
        <begin position="5"/>
        <end position="173"/>
    </location>
</feature>
<sequence>MANRRLIVGVSGASGAPVTIELLQQLQTEKDLEVHLICSKWGLATLEHEAGVTRQDLEGLCTRAYDEEDRGAAPASGSFSAVGMAVVPCSMKTLAGIVSGYSDSLLLRAADVTLKERRPLVLMPRECPLSTLHLRYLTAVSELGAVVVPPVPAWYDHPRTMEVVNRQIAARIVRMLPLGRQLPWEWRGLS</sequence>
<dbReference type="Pfam" id="PF02441">
    <property type="entry name" value="Flavoprotein"/>
    <property type="match status" value="1"/>
</dbReference>
<feature type="binding site" evidence="5">
    <location>
        <position position="155"/>
    </location>
    <ligand>
        <name>dimethylallyl phosphate</name>
        <dbReference type="ChEBI" id="CHEBI:88052"/>
    </ligand>
</feature>
<evidence type="ECO:0000256" key="2">
    <source>
        <dbReference type="ARBA" id="ARBA00022630"/>
    </source>
</evidence>
<dbReference type="Gene3D" id="3.40.50.1950">
    <property type="entry name" value="Flavin prenyltransferase-like"/>
    <property type="match status" value="1"/>
</dbReference>
<evidence type="ECO:0000256" key="1">
    <source>
        <dbReference type="ARBA" id="ARBA00022602"/>
    </source>
</evidence>
<evidence type="ECO:0000256" key="5">
    <source>
        <dbReference type="HAMAP-Rule" id="MF_01984"/>
    </source>
</evidence>
<feature type="binding site" evidence="5">
    <location>
        <position position="171"/>
    </location>
    <ligand>
        <name>dimethylallyl phosphate</name>
        <dbReference type="ChEBI" id="CHEBI:88052"/>
    </ligand>
</feature>
<dbReference type="AlphaFoldDB" id="A0A096CRC9"/>
<name>A0A096CRC9_FLAPL</name>
<dbReference type="Proteomes" id="UP000029585">
    <property type="component" value="Unassembled WGS sequence"/>
</dbReference>
<organism evidence="7 8">
    <name type="scientific">Flavonifractor plautii 1_3_50AFAA</name>
    <dbReference type="NCBI Taxonomy" id="742738"/>
    <lineage>
        <taxon>Bacteria</taxon>
        <taxon>Bacillati</taxon>
        <taxon>Bacillota</taxon>
        <taxon>Clostridia</taxon>
        <taxon>Eubacteriales</taxon>
        <taxon>Oscillospiraceae</taxon>
        <taxon>Flavonifractor</taxon>
    </lineage>
</organism>
<comment type="function">
    <text evidence="5">Flavin prenyltransferase that catalyzes the synthesis of the prenylated FMN cofactor (prenyl-FMN) for 4-hydroxy-3-polyprenylbenzoic acid decarboxylase UbiD. The prenyltransferase is metal-independent and links a dimethylallyl moiety from dimethylallyl monophosphate (DMAP) to the flavin N5 and C6 atoms of FMN.</text>
</comment>
<dbReference type="EC" id="2.5.1.129" evidence="5"/>
<dbReference type="RefSeq" id="WP_009257240.1">
    <property type="nucleotide sequence ID" value="NZ_KN174161.1"/>
</dbReference>
<feature type="binding site" evidence="5">
    <location>
        <begin position="12"/>
        <end position="14"/>
    </location>
    <ligand>
        <name>FMN</name>
        <dbReference type="ChEBI" id="CHEBI:58210"/>
    </ligand>
</feature>
<keyword evidence="1 5" id="KW-0637">Prenyltransferase</keyword>
<keyword evidence="4 5" id="KW-0808">Transferase</keyword>
<protein>
    <recommendedName>
        <fullName evidence="5">Flavin prenyltransferase UbiX</fullName>
        <ecNumber evidence="5">2.5.1.129</ecNumber>
    </recommendedName>
</protein>
<keyword evidence="2 5" id="KW-0285">Flavoprotein</keyword>